<proteinExistence type="predicted"/>
<organism evidence="2 3">
    <name type="scientific">Sphenostylis stenocarpa</name>
    <dbReference type="NCBI Taxonomy" id="92480"/>
    <lineage>
        <taxon>Eukaryota</taxon>
        <taxon>Viridiplantae</taxon>
        <taxon>Streptophyta</taxon>
        <taxon>Embryophyta</taxon>
        <taxon>Tracheophyta</taxon>
        <taxon>Spermatophyta</taxon>
        <taxon>Magnoliopsida</taxon>
        <taxon>eudicotyledons</taxon>
        <taxon>Gunneridae</taxon>
        <taxon>Pentapetalae</taxon>
        <taxon>rosids</taxon>
        <taxon>fabids</taxon>
        <taxon>Fabales</taxon>
        <taxon>Fabaceae</taxon>
        <taxon>Papilionoideae</taxon>
        <taxon>50 kb inversion clade</taxon>
        <taxon>NPAAA clade</taxon>
        <taxon>indigoferoid/millettioid clade</taxon>
        <taxon>Phaseoleae</taxon>
        <taxon>Sphenostylis</taxon>
    </lineage>
</organism>
<reference evidence="2" key="1">
    <citation type="submission" date="2023-10" db="EMBL/GenBank/DDBJ databases">
        <authorList>
            <person name="Domelevo Entfellner J.-B."/>
        </authorList>
    </citation>
    <scope>NUCLEOTIDE SEQUENCE</scope>
</reference>
<sequence>MECEKPPSELPSVGMATSTTEHCSHLSKTSAHEISRNSVYCIYSRKSLSQVNHNIHMKQIRCKVKLEQYYLQYEIRNWKRSSVTMIQKHGPMFEKVGLSAPQKQTGSRKRNQKPVGVSLNPHCSENDKPN</sequence>
<dbReference type="Proteomes" id="UP001189624">
    <property type="component" value="Chromosome 4"/>
</dbReference>
<name>A0AA86VY06_9FABA</name>
<dbReference type="EMBL" id="OY731401">
    <property type="protein sequence ID" value="CAJ1946895.1"/>
    <property type="molecule type" value="Genomic_DNA"/>
</dbReference>
<gene>
    <name evidence="2" type="ORF">AYBTSS11_LOCUS12372</name>
</gene>
<feature type="region of interest" description="Disordered" evidence="1">
    <location>
        <begin position="94"/>
        <end position="130"/>
    </location>
</feature>
<accession>A0AA86VY06</accession>
<dbReference type="Gramene" id="rna-AYBTSS11_LOCUS12372">
    <property type="protein sequence ID" value="CAJ1946895.1"/>
    <property type="gene ID" value="gene-AYBTSS11_LOCUS12372"/>
</dbReference>
<evidence type="ECO:0000313" key="3">
    <source>
        <dbReference type="Proteomes" id="UP001189624"/>
    </source>
</evidence>
<evidence type="ECO:0000256" key="1">
    <source>
        <dbReference type="SAM" id="MobiDB-lite"/>
    </source>
</evidence>
<dbReference type="AlphaFoldDB" id="A0AA86VY06"/>
<evidence type="ECO:0000313" key="2">
    <source>
        <dbReference type="EMBL" id="CAJ1946895.1"/>
    </source>
</evidence>
<protein>
    <submittedName>
        <fullName evidence="2">Uncharacterized protein</fullName>
    </submittedName>
</protein>
<keyword evidence="3" id="KW-1185">Reference proteome</keyword>